<accession>A0ABX7YX42</accession>
<feature type="transmembrane region" description="Helical" evidence="1">
    <location>
        <begin position="6"/>
        <end position="22"/>
    </location>
</feature>
<protein>
    <recommendedName>
        <fullName evidence="4">Amino acid transport protein</fullName>
    </recommendedName>
</protein>
<evidence type="ECO:0000313" key="3">
    <source>
        <dbReference type="Proteomes" id="UP000679575"/>
    </source>
</evidence>
<dbReference type="EMBL" id="CP073587">
    <property type="protein sequence ID" value="QUN07252.1"/>
    <property type="molecule type" value="Genomic_DNA"/>
</dbReference>
<evidence type="ECO:0000256" key="1">
    <source>
        <dbReference type="SAM" id="Phobius"/>
    </source>
</evidence>
<keyword evidence="3" id="KW-1185">Reference proteome</keyword>
<gene>
    <name evidence="2" type="ORF">KDN34_07460</name>
</gene>
<evidence type="ECO:0008006" key="4">
    <source>
        <dbReference type="Google" id="ProtNLM"/>
    </source>
</evidence>
<keyword evidence="1" id="KW-0472">Membrane</keyword>
<sequence length="67" mass="7560">MDTWTLMLGLLFSSIGMGYFIYGKRQSNLVALCSGLALMIYPYFIDNRYAVLCVGVLLMALPKFIEI</sequence>
<dbReference type="Proteomes" id="UP000679575">
    <property type="component" value="Chromosome"/>
</dbReference>
<proteinExistence type="predicted"/>
<keyword evidence="1" id="KW-1133">Transmembrane helix</keyword>
<organism evidence="2 3">
    <name type="scientific">Shewanella yunxiaonensis</name>
    <dbReference type="NCBI Taxonomy" id="2829809"/>
    <lineage>
        <taxon>Bacteria</taxon>
        <taxon>Pseudomonadati</taxon>
        <taxon>Pseudomonadota</taxon>
        <taxon>Gammaproteobacteria</taxon>
        <taxon>Alteromonadales</taxon>
        <taxon>Shewanellaceae</taxon>
        <taxon>Shewanella</taxon>
    </lineage>
</organism>
<feature type="transmembrane region" description="Helical" evidence="1">
    <location>
        <begin position="27"/>
        <end position="43"/>
    </location>
</feature>
<evidence type="ECO:0000313" key="2">
    <source>
        <dbReference type="EMBL" id="QUN07252.1"/>
    </source>
</evidence>
<keyword evidence="1" id="KW-0812">Transmembrane</keyword>
<reference evidence="2 3" key="1">
    <citation type="submission" date="2021-04" db="EMBL/GenBank/DDBJ databases">
        <title>Novel species identification of genus Shewanella.</title>
        <authorList>
            <person name="Liu G."/>
        </authorList>
    </citation>
    <scope>NUCLEOTIDE SEQUENCE [LARGE SCALE GENOMIC DNA]</scope>
    <source>
        <strain evidence="2 3">FJAT-54481</strain>
    </source>
</reference>
<name>A0ABX7YX42_9GAMM</name>
<dbReference type="RefSeq" id="WP_212596254.1">
    <property type="nucleotide sequence ID" value="NZ_CP073587.1"/>
</dbReference>